<reference evidence="1 2" key="1">
    <citation type="journal article" date="2011" name="J. Bacteriol.">
        <title>Complete genome sequence of Burkholderia rhizoxinica, an endosymbiont of Rhizopus microsporus.</title>
        <authorList>
            <person name="Lackner G."/>
            <person name="Moebius N."/>
            <person name="Partida-Martinez L."/>
            <person name="Hertweck C."/>
        </authorList>
    </citation>
    <scope>NUCLEOTIDE SEQUENCE [LARGE SCALE GENOMIC DNA]</scope>
    <source>
        <strain evidence="2">DSM 19002 / CIP 109453 / HKI 454</strain>
    </source>
</reference>
<evidence type="ECO:0000313" key="2">
    <source>
        <dbReference type="Proteomes" id="UP000007437"/>
    </source>
</evidence>
<dbReference type="HOGENOM" id="CLU_076297_0_0_4"/>
<accession>E5AS25</accession>
<sequence>MQAVATSRSRMLGRVSHRRVNCCLFDSGGMVQVPRHAASGAPTLVRLLARLAHLDVAESGQPLPDQLSQWLAWTDAIALSTALNTNAHGAASEAVGVVHGGENDASAHSVAVRTSLIRRIDAACGFAAGARHATTPAALRGTSGDTVLDYADFRHRYVGVQHAMATDIGVLRRRLRVMLSVRSPNMARLCAVDTVMEQALAAREHQLLANVPALLGAHFARLRDAAPPPAPPAQTNMPQQTCTQVPLTGAPPVGTPRTWLDVFRNDMRSVLIAELDVRFQPVQGLLSAYRTC</sequence>
<protein>
    <recommendedName>
        <fullName evidence="3">DUF3348 domain-containing protein</fullName>
    </recommendedName>
</protein>
<organism evidence="1 2">
    <name type="scientific">Mycetohabitans rhizoxinica (strain DSM 19002 / CIP 109453 / HKI 454)</name>
    <name type="common">Paraburkholderia rhizoxinica</name>
    <dbReference type="NCBI Taxonomy" id="882378"/>
    <lineage>
        <taxon>Bacteria</taxon>
        <taxon>Pseudomonadati</taxon>
        <taxon>Pseudomonadota</taxon>
        <taxon>Betaproteobacteria</taxon>
        <taxon>Burkholderiales</taxon>
        <taxon>Burkholderiaceae</taxon>
        <taxon>Mycetohabitans</taxon>
    </lineage>
</organism>
<dbReference type="eggNOG" id="ENOG5031BY6">
    <property type="taxonomic scope" value="Bacteria"/>
</dbReference>
<dbReference type="KEGG" id="brh:RBRH_03939"/>
<dbReference type="InterPro" id="IPR021783">
    <property type="entry name" value="DUF3348"/>
</dbReference>
<dbReference type="Proteomes" id="UP000007437">
    <property type="component" value="Chromosome"/>
</dbReference>
<dbReference type="EMBL" id="FR687359">
    <property type="protein sequence ID" value="CBW75407.1"/>
    <property type="molecule type" value="Genomic_DNA"/>
</dbReference>
<proteinExistence type="predicted"/>
<evidence type="ECO:0008006" key="3">
    <source>
        <dbReference type="Google" id="ProtNLM"/>
    </source>
</evidence>
<dbReference type="Pfam" id="PF11828">
    <property type="entry name" value="DUF3348"/>
    <property type="match status" value="1"/>
</dbReference>
<evidence type="ECO:0000313" key="1">
    <source>
        <dbReference type="EMBL" id="CBW75407.1"/>
    </source>
</evidence>
<gene>
    <name evidence="1" type="ordered locus">RBRH_03939</name>
</gene>
<dbReference type="AlphaFoldDB" id="E5AS25"/>
<name>E5AS25_MYCRK</name>
<dbReference type="STRING" id="882378.RBRH_03939"/>